<dbReference type="InterPro" id="IPR036397">
    <property type="entry name" value="RNaseH_sf"/>
</dbReference>
<reference evidence="1" key="1">
    <citation type="submission" date="2021-12" db="EMBL/GenBank/DDBJ databases">
        <authorList>
            <person name="Criscuolo A."/>
        </authorList>
    </citation>
    <scope>NUCLEOTIDE SEQUENCE</scope>
    <source>
        <strain evidence="1">CIP111894</strain>
    </source>
</reference>
<evidence type="ECO:0000313" key="2">
    <source>
        <dbReference type="Proteomes" id="UP000838749"/>
    </source>
</evidence>
<protein>
    <submittedName>
        <fullName evidence="1">Transposon Tn7 transposition protein TnsB</fullName>
    </submittedName>
</protein>
<gene>
    <name evidence="1" type="primary">tnsB</name>
    <name evidence="1" type="ORF">PAECIP111894_03760</name>
</gene>
<comment type="caution">
    <text evidence="1">The sequence shown here is derived from an EMBL/GenBank/DDBJ whole genome shotgun (WGS) entry which is preliminary data.</text>
</comment>
<proteinExistence type="predicted"/>
<dbReference type="RefSeq" id="WP_234537354.1">
    <property type="nucleotide sequence ID" value="NZ_CAKMAB010000022.1"/>
</dbReference>
<organism evidence="1 2">
    <name type="scientific">Paenibacillus pseudetheri</name>
    <dbReference type="NCBI Taxonomy" id="2897682"/>
    <lineage>
        <taxon>Bacteria</taxon>
        <taxon>Bacillati</taxon>
        <taxon>Bacillota</taxon>
        <taxon>Bacilli</taxon>
        <taxon>Bacillales</taxon>
        <taxon>Paenibacillaceae</taxon>
        <taxon>Paenibacillus</taxon>
    </lineage>
</organism>
<name>A0ABM9BFG0_9BACL</name>
<dbReference type="EMBL" id="CAKMAB010000022">
    <property type="protein sequence ID" value="CAH1057602.1"/>
    <property type="molecule type" value="Genomic_DNA"/>
</dbReference>
<dbReference type="Gene3D" id="3.30.420.10">
    <property type="entry name" value="Ribonuclease H-like superfamily/Ribonuclease H"/>
    <property type="match status" value="1"/>
</dbReference>
<sequence>MKFVENTVIEFFDDERKSIGTERILWISPDKLQVVIIDLDNKSSLPELRSYESLEESLSCNRARILEIDPYNIAIGLYEPSPENLQSRDKAWNLIHEFVLDEPDIYDARLRNAMINDYIDRMEKRAIKIHKTQIYRKLRRYWMGGKSKMALLCDYRNCGAPGVSRVSKTGIKRGRKSAITKLDPDNIVGINITEEDLQLFRLAITRHYHTRKKNPLKYVYDRMIYEFYNIGFAYEKGEKAPILPPSETLPRFEQFKYYYYKERKLKDALVKRFGEHNYNLTKRPAIGNATARGFGPGAEYEIDATIGNFHLVHSLNRLNIGKPITYYAKDVFSRLVAGFSIGVNNISWREGIVCLENATTDKVEFCNQHGIPMTFEEWPSRYLPRRLLADRGEFESDYVEDCIENLGVNISNTPPYRGDFKPFVEQHFRIMDNRTKPLVPGRVEKGVPERGEKDYRLNAKLSIEAYIQIIIVLIKEYNHTILSDYPLDQDMVKAGLIPTPINLWNWGMKHRYVGLHDKPKDIIRLNLLPNAVASVTYDEGIYFRRMKLGYTCKEVEERGWFEKARNSGVWTVKITYDPRNLNYIYLPRPDGSGFIKCELLPQYAQHFKGLCEKEVEILQISERANVQMSQTEQQKIKSRTLAKIDSIIDSETKITDAIRNPDLSRAEIIRQTAENRIDQKNRSQVTWELGKKEDNSETDGKVIPFRREHVNEHSTDKKIILGEEDEVYDLLMKEINRRNDDEKN</sequence>
<dbReference type="Proteomes" id="UP000838749">
    <property type="component" value="Unassembled WGS sequence"/>
</dbReference>
<accession>A0ABM9BFG0</accession>
<keyword evidence="2" id="KW-1185">Reference proteome</keyword>
<evidence type="ECO:0000313" key="1">
    <source>
        <dbReference type="EMBL" id="CAH1057602.1"/>
    </source>
</evidence>